<keyword evidence="2" id="KW-1185">Reference proteome</keyword>
<organism evidence="1 2">
    <name type="scientific">Rhododendron griersonianum</name>
    <dbReference type="NCBI Taxonomy" id="479676"/>
    <lineage>
        <taxon>Eukaryota</taxon>
        <taxon>Viridiplantae</taxon>
        <taxon>Streptophyta</taxon>
        <taxon>Embryophyta</taxon>
        <taxon>Tracheophyta</taxon>
        <taxon>Spermatophyta</taxon>
        <taxon>Magnoliopsida</taxon>
        <taxon>eudicotyledons</taxon>
        <taxon>Gunneridae</taxon>
        <taxon>Pentapetalae</taxon>
        <taxon>asterids</taxon>
        <taxon>Ericales</taxon>
        <taxon>Ericaceae</taxon>
        <taxon>Ericoideae</taxon>
        <taxon>Rhodoreae</taxon>
        <taxon>Rhododendron</taxon>
    </lineage>
</organism>
<comment type="caution">
    <text evidence="1">The sequence shown here is derived from an EMBL/GenBank/DDBJ whole genome shotgun (WGS) entry which is preliminary data.</text>
</comment>
<name>A0AAV6IMV5_9ERIC</name>
<accession>A0AAV6IMV5</accession>
<dbReference type="Proteomes" id="UP000823749">
    <property type="component" value="Chromosome 10"/>
</dbReference>
<sequence>MLVMDSSNFDFTLGGELEDDVVDVEEVELGGNSNPPVSTNADVIDVQDDTVVEVGQNTEKKGSTTSA</sequence>
<dbReference type="EMBL" id="JACTNZ010000010">
    <property type="protein sequence ID" value="KAG5528853.1"/>
    <property type="molecule type" value="Genomic_DNA"/>
</dbReference>
<evidence type="ECO:0000313" key="1">
    <source>
        <dbReference type="EMBL" id="KAG5528853.1"/>
    </source>
</evidence>
<reference evidence="1" key="1">
    <citation type="submission" date="2020-08" db="EMBL/GenBank/DDBJ databases">
        <title>Plant Genome Project.</title>
        <authorList>
            <person name="Zhang R.-G."/>
        </authorList>
    </citation>
    <scope>NUCLEOTIDE SEQUENCE</scope>
    <source>
        <strain evidence="1">WSP0</strain>
        <tissue evidence="1">Leaf</tissue>
    </source>
</reference>
<protein>
    <submittedName>
        <fullName evidence="1">Uncharacterized protein</fullName>
    </submittedName>
</protein>
<dbReference type="AlphaFoldDB" id="A0AAV6IMV5"/>
<gene>
    <name evidence="1" type="ORF">RHGRI_029494</name>
</gene>
<evidence type="ECO:0000313" key="2">
    <source>
        <dbReference type="Proteomes" id="UP000823749"/>
    </source>
</evidence>
<proteinExistence type="predicted"/>